<organism evidence="1">
    <name type="scientific">viral metagenome</name>
    <dbReference type="NCBI Taxonomy" id="1070528"/>
    <lineage>
        <taxon>unclassified sequences</taxon>
        <taxon>metagenomes</taxon>
        <taxon>organismal metagenomes</taxon>
    </lineage>
</organism>
<protein>
    <submittedName>
        <fullName evidence="1">Uncharacterized protein</fullName>
    </submittedName>
</protein>
<proteinExistence type="predicted"/>
<dbReference type="AlphaFoldDB" id="A0A6C0LZE6"/>
<evidence type="ECO:0000313" key="1">
    <source>
        <dbReference type="EMBL" id="QHU34632.1"/>
    </source>
</evidence>
<reference evidence="1" key="1">
    <citation type="journal article" date="2020" name="Nature">
        <title>Giant virus diversity and host interactions through global metagenomics.</title>
        <authorList>
            <person name="Schulz F."/>
            <person name="Roux S."/>
            <person name="Paez-Espino D."/>
            <person name="Jungbluth S."/>
            <person name="Walsh D.A."/>
            <person name="Denef V.J."/>
            <person name="McMahon K.D."/>
            <person name="Konstantinidis K.T."/>
            <person name="Eloe-Fadrosh E.A."/>
            <person name="Kyrpides N.C."/>
            <person name="Woyke T."/>
        </authorList>
    </citation>
    <scope>NUCLEOTIDE SEQUENCE</scope>
    <source>
        <strain evidence="1">GVMAG-S-1016713-169</strain>
    </source>
</reference>
<sequence length="134" mass="15406">MASKFTFDVNQHNVNSVRKQIELKKGSDPYHATMSQSVQVLTDHDTFPYPRYFRGVPDSNVPIVAEREAGWRPRNDSCYSVNTPNLPQYPSYPNNCFQSACSTVFPCYPQYASKYADLEAMHLVLNNKCIVQYR</sequence>
<dbReference type="EMBL" id="MN740576">
    <property type="protein sequence ID" value="QHU34632.1"/>
    <property type="molecule type" value="Genomic_DNA"/>
</dbReference>
<accession>A0A6C0LZE6</accession>
<name>A0A6C0LZE6_9ZZZZ</name>